<gene>
    <name evidence="2" type="ORF">ENS59_03725</name>
</gene>
<dbReference type="Gene3D" id="3.60.15.10">
    <property type="entry name" value="Ribonuclease Z/Hydroxyacylglutathione hydrolase-like"/>
    <property type="match status" value="1"/>
</dbReference>
<evidence type="ECO:0000259" key="1">
    <source>
        <dbReference type="SMART" id="SM00849"/>
    </source>
</evidence>
<dbReference type="SUPFAM" id="SSF56281">
    <property type="entry name" value="Metallo-hydrolase/oxidoreductase"/>
    <property type="match status" value="1"/>
</dbReference>
<proteinExistence type="predicted"/>
<dbReference type="InterPro" id="IPR036866">
    <property type="entry name" value="RibonucZ/Hydroxyglut_hydro"/>
</dbReference>
<dbReference type="Pfam" id="PF12706">
    <property type="entry name" value="Lactamase_B_2"/>
    <property type="match status" value="1"/>
</dbReference>
<dbReference type="PANTHER" id="PTHR42663">
    <property type="entry name" value="HYDROLASE C777.06C-RELATED-RELATED"/>
    <property type="match status" value="1"/>
</dbReference>
<feature type="domain" description="Metallo-beta-lactamase" evidence="1">
    <location>
        <begin position="34"/>
        <end position="244"/>
    </location>
</feature>
<dbReference type="EMBL" id="DSVL01000117">
    <property type="protein sequence ID" value="HFH28605.1"/>
    <property type="molecule type" value="Genomic_DNA"/>
</dbReference>
<reference evidence="2" key="1">
    <citation type="journal article" date="2020" name="mSystems">
        <title>Genome- and Community-Level Interaction Insights into Carbon Utilization and Element Cycling Functions of Hydrothermarchaeota in Hydrothermal Sediment.</title>
        <authorList>
            <person name="Zhou Z."/>
            <person name="Liu Y."/>
            <person name="Xu W."/>
            <person name="Pan J."/>
            <person name="Luo Z.H."/>
            <person name="Li M."/>
        </authorList>
    </citation>
    <scope>NUCLEOTIDE SEQUENCE [LARGE SCALE GENOMIC DNA]</scope>
    <source>
        <strain evidence="2">SpSt-503</strain>
    </source>
</reference>
<accession>A0A7C3IJ39</accession>
<dbReference type="InterPro" id="IPR001279">
    <property type="entry name" value="Metallo-B-lactamas"/>
</dbReference>
<comment type="caution">
    <text evidence="2">The sequence shown here is derived from an EMBL/GenBank/DDBJ whole genome shotgun (WGS) entry which is preliminary data.</text>
</comment>
<keyword evidence="2" id="KW-0378">Hydrolase</keyword>
<protein>
    <submittedName>
        <fullName evidence="2">MBL fold metallo-hydrolase</fullName>
    </submittedName>
</protein>
<dbReference type="CDD" id="cd16279">
    <property type="entry name" value="metallo-hydrolase-like_MBL-fold"/>
    <property type="match status" value="1"/>
</dbReference>
<organism evidence="2">
    <name type="scientific">Gracilinema caldarium</name>
    <dbReference type="NCBI Taxonomy" id="215591"/>
    <lineage>
        <taxon>Bacteria</taxon>
        <taxon>Pseudomonadati</taxon>
        <taxon>Spirochaetota</taxon>
        <taxon>Spirochaetia</taxon>
        <taxon>Spirochaetales</taxon>
        <taxon>Breznakiellaceae</taxon>
        <taxon>Gracilinema</taxon>
    </lineage>
</organism>
<dbReference type="PANTHER" id="PTHR42663:SF6">
    <property type="entry name" value="HYDROLASE C777.06C-RELATED"/>
    <property type="match status" value="1"/>
</dbReference>
<dbReference type="SMART" id="SM00849">
    <property type="entry name" value="Lactamase_B"/>
    <property type="match status" value="1"/>
</dbReference>
<dbReference type="GO" id="GO:0016787">
    <property type="term" value="F:hydrolase activity"/>
    <property type="evidence" value="ECO:0007669"/>
    <property type="project" value="UniProtKB-KW"/>
</dbReference>
<evidence type="ECO:0000313" key="2">
    <source>
        <dbReference type="EMBL" id="HFH28605.1"/>
    </source>
</evidence>
<dbReference type="AlphaFoldDB" id="A0A7C3IJ39"/>
<name>A0A7C3IJ39_9SPIR</name>
<sequence length="276" mass="30781">MIIEFLGTGTSHGIPVVGCTCPVCKSWDTRDQRYRASLYIQGEAGGALVIDTGPEFRLQAIRAKIQHLDAIFLTHAHADHLHGLDDVRPLSCHSPLPVYGNCPTIHEMKERFSYVFRETQAGGGKPQLIPTIVAIDMEHHEGTYSQEVQHPIVVGSLSITPLPVLHGRLPIMGWLIEEKASRMAYLTDVSAIPQETMALLTGLDILIIGALRKRPYPTHFSFDEALEVIRTVKPKKAFLTHLCHDFSHRAICRYITKQGFSLDRVAPAYDGLRCKL</sequence>